<dbReference type="Pfam" id="PF06391">
    <property type="entry name" value="MAT1"/>
    <property type="match status" value="1"/>
</dbReference>
<accession>A0A835Q4X3</accession>
<organism evidence="3 4">
    <name type="scientific">Vanilla planifolia</name>
    <name type="common">Vanilla</name>
    <dbReference type="NCBI Taxonomy" id="51239"/>
    <lineage>
        <taxon>Eukaryota</taxon>
        <taxon>Viridiplantae</taxon>
        <taxon>Streptophyta</taxon>
        <taxon>Embryophyta</taxon>
        <taxon>Tracheophyta</taxon>
        <taxon>Spermatophyta</taxon>
        <taxon>Magnoliopsida</taxon>
        <taxon>Liliopsida</taxon>
        <taxon>Asparagales</taxon>
        <taxon>Orchidaceae</taxon>
        <taxon>Vanilloideae</taxon>
        <taxon>Vanilleae</taxon>
        <taxon>Vanilla</taxon>
    </lineage>
</organism>
<dbReference type="InterPro" id="IPR015877">
    <property type="entry name" value="MAT1_centre"/>
</dbReference>
<evidence type="ECO:0000259" key="2">
    <source>
        <dbReference type="Pfam" id="PF06391"/>
    </source>
</evidence>
<reference evidence="3 4" key="1">
    <citation type="journal article" date="2020" name="Nat. Food">
        <title>A phased Vanilla planifolia genome enables genetic improvement of flavour and production.</title>
        <authorList>
            <person name="Hasing T."/>
            <person name="Tang H."/>
            <person name="Brym M."/>
            <person name="Khazi F."/>
            <person name="Huang T."/>
            <person name="Chambers A.H."/>
        </authorList>
    </citation>
    <scope>NUCLEOTIDE SEQUENCE [LARGE SCALE GENOMIC DNA]</scope>
    <source>
        <tissue evidence="3">Leaf</tissue>
    </source>
</reference>
<dbReference type="GO" id="GO:0006281">
    <property type="term" value="P:DNA repair"/>
    <property type="evidence" value="ECO:0007669"/>
    <property type="project" value="TreeGrafter"/>
</dbReference>
<dbReference type="EMBL" id="JADCNM010000011">
    <property type="protein sequence ID" value="KAG0462618.1"/>
    <property type="molecule type" value="Genomic_DNA"/>
</dbReference>
<feature type="region of interest" description="Disordered" evidence="1">
    <location>
        <begin position="201"/>
        <end position="226"/>
    </location>
</feature>
<dbReference type="GO" id="GO:0005675">
    <property type="term" value="C:transcription factor TFIIH holo complex"/>
    <property type="evidence" value="ECO:0007669"/>
    <property type="project" value="TreeGrafter"/>
</dbReference>
<evidence type="ECO:0000313" key="3">
    <source>
        <dbReference type="EMBL" id="KAG0462618.1"/>
    </source>
</evidence>
<comment type="caution">
    <text evidence="3">The sequence shown here is derived from an EMBL/GenBank/DDBJ whole genome shotgun (WGS) entry which is preliminary data.</text>
</comment>
<sequence length="281" mass="30682">MVLASGSNSFGKEMAIRKRIASIFNKREEDFPSLKDFNDYLEEVEDMTFNLIDGIDVALIEAKIAKYQEENAEQIIIARARKAEEFAAALKASKGTVNTEANDSVAGQNLQPAGITTVLQGQYAPTSLPGSGLMQPRPMGMVSQPVPIGGIADHLHGYAAEDEEGMKLRAERAARAGGWTVELSKRRALEEAFSIGQPVAAEGRTRARTTSPKISGLGPSLGGRPEAPESTWRCMVVPQHFTTAWAIRACFARVSKLQPRQTRGSRLVVRHYVYVVVRKSP</sequence>
<dbReference type="OrthoDB" id="5963at2759"/>
<proteinExistence type="predicted"/>
<feature type="domain" description="MAT1 centre" evidence="2">
    <location>
        <begin position="12"/>
        <end position="91"/>
    </location>
</feature>
<evidence type="ECO:0000256" key="1">
    <source>
        <dbReference type="SAM" id="MobiDB-lite"/>
    </source>
</evidence>
<gene>
    <name evidence="3" type="ORF">HPP92_021094</name>
</gene>
<evidence type="ECO:0000313" key="4">
    <source>
        <dbReference type="Proteomes" id="UP000639772"/>
    </source>
</evidence>
<dbReference type="PANTHER" id="PTHR12683">
    <property type="entry name" value="CDK-ACTIVATING KINASE ASSEMBLY FACTOR MAT1"/>
    <property type="match status" value="1"/>
</dbReference>
<protein>
    <recommendedName>
        <fullName evidence="2">MAT1 centre domain-containing protein</fullName>
    </recommendedName>
</protein>
<dbReference type="GO" id="GO:0006357">
    <property type="term" value="P:regulation of transcription by RNA polymerase II"/>
    <property type="evidence" value="ECO:0007669"/>
    <property type="project" value="TreeGrafter"/>
</dbReference>
<dbReference type="PANTHER" id="PTHR12683:SF13">
    <property type="entry name" value="CDK-ACTIVATING KINASE ASSEMBLY FACTOR MAT1"/>
    <property type="match status" value="1"/>
</dbReference>
<name>A0A835Q4X3_VANPL</name>
<dbReference type="AlphaFoldDB" id="A0A835Q4X3"/>
<dbReference type="Proteomes" id="UP000639772">
    <property type="component" value="Chromosome 11"/>
</dbReference>